<comment type="function">
    <text evidence="2 19">Cell wall formation.</text>
</comment>
<feature type="active site" evidence="19">
    <location>
        <position position="339"/>
    </location>
</feature>
<evidence type="ECO:0000256" key="15">
    <source>
        <dbReference type="ARBA" id="ARBA00023306"/>
    </source>
</evidence>
<evidence type="ECO:0000256" key="5">
    <source>
        <dbReference type="ARBA" id="ARBA00012518"/>
    </source>
</evidence>
<evidence type="ECO:0000256" key="11">
    <source>
        <dbReference type="ARBA" id="ARBA00022857"/>
    </source>
</evidence>
<evidence type="ECO:0000256" key="4">
    <source>
        <dbReference type="ARBA" id="ARBA00004752"/>
    </source>
</evidence>
<evidence type="ECO:0000256" key="8">
    <source>
        <dbReference type="ARBA" id="ARBA00022618"/>
    </source>
</evidence>
<dbReference type="NCBIfam" id="NF000755">
    <property type="entry name" value="PRK00046.1"/>
    <property type="match status" value="1"/>
</dbReference>
<dbReference type="GO" id="GO:0008762">
    <property type="term" value="F:UDP-N-acetylmuramate dehydrogenase activity"/>
    <property type="evidence" value="ECO:0007669"/>
    <property type="project" value="UniProtKB-EC"/>
</dbReference>
<evidence type="ECO:0000256" key="7">
    <source>
        <dbReference type="ARBA" id="ARBA00022490"/>
    </source>
</evidence>
<dbReference type="InterPro" id="IPR036635">
    <property type="entry name" value="MurB_C_sf"/>
</dbReference>
<dbReference type="InterPro" id="IPR036318">
    <property type="entry name" value="FAD-bd_PCMH-like_sf"/>
</dbReference>
<dbReference type="GeneID" id="82891126"/>
<keyword evidence="10 19" id="KW-0274">FAD</keyword>
<evidence type="ECO:0000256" key="3">
    <source>
        <dbReference type="ARBA" id="ARBA00004496"/>
    </source>
</evidence>
<keyword evidence="22" id="KW-1185">Reference proteome</keyword>
<keyword evidence="9 19" id="KW-0285">Flavoprotein</keyword>
<dbReference type="HAMAP" id="MF_00037">
    <property type="entry name" value="MurB"/>
    <property type="match status" value="1"/>
</dbReference>
<comment type="subcellular location">
    <subcellularLocation>
        <location evidence="3 19">Cytoplasm</location>
    </subcellularLocation>
</comment>
<evidence type="ECO:0000256" key="1">
    <source>
        <dbReference type="ARBA" id="ARBA00001974"/>
    </source>
</evidence>
<dbReference type="Pfam" id="PF02873">
    <property type="entry name" value="MurB_C"/>
    <property type="match status" value="1"/>
</dbReference>
<feature type="domain" description="FAD-binding PCMH-type" evidence="20">
    <location>
        <begin position="25"/>
        <end position="195"/>
    </location>
</feature>
<proteinExistence type="inferred from homology"/>
<evidence type="ECO:0000256" key="10">
    <source>
        <dbReference type="ARBA" id="ARBA00022827"/>
    </source>
</evidence>
<comment type="catalytic activity">
    <reaction evidence="18 19">
        <text>UDP-N-acetyl-alpha-D-muramate + NADP(+) = UDP-N-acetyl-3-O-(1-carboxyvinyl)-alpha-D-glucosamine + NADPH + H(+)</text>
        <dbReference type="Rhea" id="RHEA:12248"/>
        <dbReference type="ChEBI" id="CHEBI:15378"/>
        <dbReference type="ChEBI" id="CHEBI:57783"/>
        <dbReference type="ChEBI" id="CHEBI:58349"/>
        <dbReference type="ChEBI" id="CHEBI:68483"/>
        <dbReference type="ChEBI" id="CHEBI:70757"/>
        <dbReference type="EC" id="1.3.1.98"/>
    </reaction>
</comment>
<organism evidence="21 22">
    <name type="scientific">Alistipes ihumii AP11</name>
    <dbReference type="NCBI Taxonomy" id="1211813"/>
    <lineage>
        <taxon>Bacteria</taxon>
        <taxon>Pseudomonadati</taxon>
        <taxon>Bacteroidota</taxon>
        <taxon>Bacteroidia</taxon>
        <taxon>Bacteroidales</taxon>
        <taxon>Rikenellaceae</taxon>
        <taxon>Alistipes</taxon>
    </lineage>
</organism>
<comment type="pathway">
    <text evidence="4 19">Cell wall biogenesis; peptidoglycan biosynthesis.</text>
</comment>
<dbReference type="SUPFAM" id="SSF56176">
    <property type="entry name" value="FAD-binding/transporter-associated domain-like"/>
    <property type="match status" value="1"/>
</dbReference>
<keyword evidence="15 19" id="KW-0131">Cell cycle</keyword>
<dbReference type="InterPro" id="IPR011601">
    <property type="entry name" value="MurB_C"/>
</dbReference>
<dbReference type="InterPro" id="IPR016169">
    <property type="entry name" value="FAD-bd_PCMH_sub2"/>
</dbReference>
<evidence type="ECO:0000256" key="2">
    <source>
        <dbReference type="ARBA" id="ARBA00003921"/>
    </source>
</evidence>
<dbReference type="NCBIfam" id="TIGR00179">
    <property type="entry name" value="murB"/>
    <property type="match status" value="1"/>
</dbReference>
<keyword evidence="13 19" id="KW-0573">Peptidoglycan synthesis</keyword>
<dbReference type="Gene3D" id="3.90.78.10">
    <property type="entry name" value="UDP-N-acetylenolpyruvoylglucosamine reductase, C-terminal domain"/>
    <property type="match status" value="1"/>
</dbReference>
<dbReference type="NCBIfam" id="NF010478">
    <property type="entry name" value="PRK13903.1"/>
    <property type="match status" value="1"/>
</dbReference>
<dbReference type="PROSITE" id="PS51387">
    <property type="entry name" value="FAD_PCMH"/>
    <property type="match status" value="1"/>
</dbReference>
<reference evidence="21" key="1">
    <citation type="journal article" date="2022" name="Cell">
        <title>Design, construction, and in vivo augmentation of a complex gut microbiome.</title>
        <authorList>
            <person name="Cheng A.G."/>
            <person name="Ho P.Y."/>
            <person name="Aranda-Diaz A."/>
            <person name="Jain S."/>
            <person name="Yu F.B."/>
            <person name="Meng X."/>
            <person name="Wang M."/>
            <person name="Iakiviak M."/>
            <person name="Nagashima K."/>
            <person name="Zhao A."/>
            <person name="Murugkar P."/>
            <person name="Patil A."/>
            <person name="Atabakhsh K."/>
            <person name="Weakley A."/>
            <person name="Yan J."/>
            <person name="Brumbaugh A.R."/>
            <person name="Higginbottom S."/>
            <person name="Dimas A."/>
            <person name="Shiver A.L."/>
            <person name="Deutschbauer A."/>
            <person name="Neff N."/>
            <person name="Sonnenburg J.L."/>
            <person name="Huang K.C."/>
            <person name="Fischbach M.A."/>
        </authorList>
    </citation>
    <scope>NUCLEOTIDE SEQUENCE</scope>
    <source>
        <strain evidence="21">AP11</strain>
    </source>
</reference>
<evidence type="ECO:0000259" key="20">
    <source>
        <dbReference type="PROSITE" id="PS51387"/>
    </source>
</evidence>
<evidence type="ECO:0000256" key="6">
    <source>
        <dbReference type="ARBA" id="ARBA00015188"/>
    </source>
</evidence>
<evidence type="ECO:0000256" key="12">
    <source>
        <dbReference type="ARBA" id="ARBA00022960"/>
    </source>
</evidence>
<dbReference type="InterPro" id="IPR006094">
    <property type="entry name" value="Oxid_FAD_bind_N"/>
</dbReference>
<dbReference type="Gene3D" id="3.30.465.10">
    <property type="match status" value="1"/>
</dbReference>
<keyword evidence="8 19" id="KW-0132">Cell division</keyword>
<evidence type="ECO:0000256" key="14">
    <source>
        <dbReference type="ARBA" id="ARBA00023002"/>
    </source>
</evidence>
<gene>
    <name evidence="19 21" type="primary">murB</name>
    <name evidence="21" type="ORF">NQ491_05290</name>
</gene>
<accession>A0ABY5V4E9</accession>
<dbReference type="Proteomes" id="UP001059295">
    <property type="component" value="Chromosome"/>
</dbReference>
<keyword evidence="7 19" id="KW-0963">Cytoplasm</keyword>
<dbReference type="Gene3D" id="3.30.43.10">
    <property type="entry name" value="Uridine Diphospho-n-acetylenolpyruvylglucosamine Reductase, domain 2"/>
    <property type="match status" value="1"/>
</dbReference>
<dbReference type="PANTHER" id="PTHR21071">
    <property type="entry name" value="UDP-N-ACETYLENOLPYRUVOYLGLUCOSAMINE REDUCTASE"/>
    <property type="match status" value="1"/>
</dbReference>
<evidence type="ECO:0000256" key="19">
    <source>
        <dbReference type="HAMAP-Rule" id="MF_00037"/>
    </source>
</evidence>
<protein>
    <recommendedName>
        <fullName evidence="6 19">UDP-N-acetylenolpyruvoylglucosamine reductase</fullName>
        <ecNumber evidence="5 19">1.3.1.98</ecNumber>
    </recommendedName>
    <alternativeName>
        <fullName evidence="17 19">UDP-N-acetylmuramate dehydrogenase</fullName>
    </alternativeName>
</protein>
<feature type="active site" evidence="19">
    <location>
        <position position="171"/>
    </location>
</feature>
<evidence type="ECO:0000256" key="16">
    <source>
        <dbReference type="ARBA" id="ARBA00023316"/>
    </source>
</evidence>
<evidence type="ECO:0000256" key="9">
    <source>
        <dbReference type="ARBA" id="ARBA00022630"/>
    </source>
</evidence>
<evidence type="ECO:0000313" key="21">
    <source>
        <dbReference type="EMBL" id="UWN58187.1"/>
    </source>
</evidence>
<dbReference type="InterPro" id="IPR003170">
    <property type="entry name" value="MurB"/>
</dbReference>
<dbReference type="EMBL" id="CP102294">
    <property type="protein sequence ID" value="UWN58187.1"/>
    <property type="molecule type" value="Genomic_DNA"/>
</dbReference>
<keyword evidence="16 19" id="KW-0961">Cell wall biogenesis/degradation</keyword>
<evidence type="ECO:0000256" key="17">
    <source>
        <dbReference type="ARBA" id="ARBA00031026"/>
    </source>
</evidence>
<evidence type="ECO:0000256" key="13">
    <source>
        <dbReference type="ARBA" id="ARBA00022984"/>
    </source>
</evidence>
<dbReference type="RefSeq" id="WP_232423208.1">
    <property type="nucleotide sequence ID" value="NZ_CAPH01000017.1"/>
</dbReference>
<sequence length="343" mass="37504">MRKFVIRMMEVRENISLLGMNSFGFDVSARRLVEFASAEDLRQAFASMPSGEPWYVLGGGNNVLFTADYGGTLLHPLDRSVTLEGGDGERALVRVGAGAEWDDFVGWAVGQGLGGIENLSLIPGCAGAAPVQNIGAYGVEAKDTIESVECYLPDEDRVVALSNAECRFGYRDSVFKRELRSRAVILSVLFGLSRRPEFRLRYGDVSRRVDELGGPSLKNIREAVVAIRRAKLPDPKVLGNAGSFFKNPVVSEEQAAKLLARWPDMPRYGAGEGFVKLAAGWLIDRCGWKGRRMGPVGVHDRQALVLVHYGGGTGADVMRLARAVQRDVAEQFGVRIDMEVNLL</sequence>
<dbReference type="SUPFAM" id="SSF56194">
    <property type="entry name" value="Uridine diphospho-N-Acetylenolpyruvylglucosamine reductase, MurB, C-terminal domain"/>
    <property type="match status" value="1"/>
</dbReference>
<evidence type="ECO:0000256" key="18">
    <source>
        <dbReference type="ARBA" id="ARBA00048914"/>
    </source>
</evidence>
<dbReference type="EC" id="1.3.1.98" evidence="5 19"/>
<feature type="active site" description="Proton donor" evidence="19">
    <location>
        <position position="243"/>
    </location>
</feature>
<dbReference type="InterPro" id="IPR016166">
    <property type="entry name" value="FAD-bd_PCMH"/>
</dbReference>
<comment type="similarity">
    <text evidence="19">Belongs to the MurB family.</text>
</comment>
<keyword evidence="11 19" id="KW-0521">NADP</keyword>
<evidence type="ECO:0000313" key="22">
    <source>
        <dbReference type="Proteomes" id="UP001059295"/>
    </source>
</evidence>
<dbReference type="PANTHER" id="PTHR21071:SF4">
    <property type="entry name" value="UDP-N-ACETYLENOLPYRUVOYLGLUCOSAMINE REDUCTASE"/>
    <property type="match status" value="1"/>
</dbReference>
<comment type="cofactor">
    <cofactor evidence="1 19">
        <name>FAD</name>
        <dbReference type="ChEBI" id="CHEBI:57692"/>
    </cofactor>
</comment>
<dbReference type="Pfam" id="PF01565">
    <property type="entry name" value="FAD_binding_4"/>
    <property type="match status" value="1"/>
</dbReference>
<keyword evidence="12 19" id="KW-0133">Cell shape</keyword>
<keyword evidence="14 19" id="KW-0560">Oxidoreductase</keyword>
<name>A0ABY5V4E9_9BACT</name>
<dbReference type="InterPro" id="IPR016167">
    <property type="entry name" value="FAD-bd_PCMH_sub1"/>
</dbReference>